<comment type="caution">
    <text evidence="9">The sequence shown here is derived from an EMBL/GenBank/DDBJ whole genome shotgun (WGS) entry which is preliminary data.</text>
</comment>
<comment type="function">
    <text evidence="6">Specifically methylates the guanine in position 1207 of 16S rRNA in the 30S particle.</text>
</comment>
<comment type="subcellular location">
    <subcellularLocation>
        <location evidence="6">Cytoplasm</location>
    </subcellularLocation>
</comment>
<dbReference type="InterPro" id="IPR013675">
    <property type="entry name" value="Mtase_sm_N"/>
</dbReference>
<evidence type="ECO:0000256" key="3">
    <source>
        <dbReference type="ARBA" id="ARBA00022603"/>
    </source>
</evidence>
<organism evidence="9 10">
    <name type="scientific">Alteromonas arenosi</name>
    <dbReference type="NCBI Taxonomy" id="3055817"/>
    <lineage>
        <taxon>Bacteria</taxon>
        <taxon>Pseudomonadati</taxon>
        <taxon>Pseudomonadota</taxon>
        <taxon>Gammaproteobacteria</taxon>
        <taxon>Alteromonadales</taxon>
        <taxon>Alteromonadaceae</taxon>
        <taxon>Alteromonas/Salinimonas group</taxon>
        <taxon>Alteromonas</taxon>
    </lineage>
</organism>
<gene>
    <name evidence="6" type="primary">rsmC</name>
    <name evidence="9" type="ORF">QTP81_00680</name>
</gene>
<evidence type="ECO:0000256" key="6">
    <source>
        <dbReference type="HAMAP-Rule" id="MF_01862"/>
    </source>
</evidence>
<dbReference type="PANTHER" id="PTHR47816">
    <property type="entry name" value="RIBOSOMAL RNA SMALL SUBUNIT METHYLTRANSFERASE C"/>
    <property type="match status" value="1"/>
</dbReference>
<keyword evidence="4 6" id="KW-0808">Transferase</keyword>
<dbReference type="HAMAP" id="MF_01862">
    <property type="entry name" value="16SrRNA_methyltr_C"/>
    <property type="match status" value="1"/>
</dbReference>
<keyword evidence="1 6" id="KW-0963">Cytoplasm</keyword>
<comment type="similarity">
    <text evidence="6">Belongs to the methyltransferase superfamily. RsmC family.</text>
</comment>
<feature type="domain" description="Methyltransferase small N-terminal" evidence="8">
    <location>
        <begin position="6"/>
        <end position="159"/>
    </location>
</feature>
<dbReference type="InterPro" id="IPR023543">
    <property type="entry name" value="rRNA_ssu_MeTfrase_C"/>
</dbReference>
<dbReference type="Pfam" id="PF05175">
    <property type="entry name" value="MTS"/>
    <property type="match status" value="1"/>
</dbReference>
<dbReference type="GO" id="GO:0052914">
    <property type="term" value="F:16S rRNA (guanine(1207)-N(2))-methyltransferase activity"/>
    <property type="evidence" value="ECO:0007669"/>
    <property type="project" value="UniProtKB-EC"/>
</dbReference>
<dbReference type="GO" id="GO:0052916">
    <property type="term" value="F:23S rRNA (guanine(1835)-N(2))-methyltransferase activity"/>
    <property type="evidence" value="ECO:0007669"/>
    <property type="project" value="UniProtKB-EC"/>
</dbReference>
<evidence type="ECO:0000259" key="7">
    <source>
        <dbReference type="Pfam" id="PF05175"/>
    </source>
</evidence>
<dbReference type="Proteomes" id="UP001234343">
    <property type="component" value="Unassembled WGS sequence"/>
</dbReference>
<evidence type="ECO:0000256" key="4">
    <source>
        <dbReference type="ARBA" id="ARBA00022679"/>
    </source>
</evidence>
<dbReference type="PROSITE" id="PS00092">
    <property type="entry name" value="N6_MTASE"/>
    <property type="match status" value="1"/>
</dbReference>
<dbReference type="InterPro" id="IPR002052">
    <property type="entry name" value="DNA_methylase_N6_adenine_CS"/>
</dbReference>
<keyword evidence="2 6" id="KW-0698">rRNA processing</keyword>
<evidence type="ECO:0000256" key="2">
    <source>
        <dbReference type="ARBA" id="ARBA00022552"/>
    </source>
</evidence>
<reference evidence="9 10" key="1">
    <citation type="submission" date="2023-06" db="EMBL/GenBank/DDBJ databases">
        <title>Alteromonas sp. ASW11-36 isolated from intertidal sand.</title>
        <authorList>
            <person name="Li Y."/>
        </authorList>
    </citation>
    <scope>NUCLEOTIDE SEQUENCE [LARGE SCALE GENOMIC DNA]</scope>
    <source>
        <strain evidence="9 10">ASW11-36</strain>
    </source>
</reference>
<dbReference type="EMBL" id="JAUCBP010000001">
    <property type="protein sequence ID" value="MDM7859116.1"/>
    <property type="molecule type" value="Genomic_DNA"/>
</dbReference>
<evidence type="ECO:0000256" key="1">
    <source>
        <dbReference type="ARBA" id="ARBA00022490"/>
    </source>
</evidence>
<sequence length="340" mass="37314">MLSGSSQLVCRNEHLFSQGRWLVVNPTEAEIFAQLPTANIFGAHQYFDVYQQSLNAKQAQSFGAELTLPADGQAFDGVLIYLPKAKAHTAMLVANAQAIVREGGTIAIVGSNDAGAKSIGKQFKATFHSPQKYDAARHCALWLMQSEQQKSFNFEDYLKVSTYSLDDIDWQVAGLPGVFSADGIDVGTELLLRSLPPIGNHSVLDFACGAGVIGSYILRRFPEARVSFSDINALALYACEKTLALNNQVGTVRPSNGLAEWQQTFDRVVTNPPFHTGKSTDYSITETFIKQVAKHLNALGALVLVANRFLPYPELIDKSLNRQPDLARSNKFCVYHALKK</sequence>
<dbReference type="RefSeq" id="WP_289363024.1">
    <property type="nucleotide sequence ID" value="NZ_JAUCBP010000001.1"/>
</dbReference>
<proteinExistence type="inferred from homology"/>
<comment type="catalytic activity">
    <reaction evidence="6">
        <text>guanosine(1207) in 16S rRNA + S-adenosyl-L-methionine = N(2)-methylguanosine(1207) in 16S rRNA + S-adenosyl-L-homocysteine + H(+)</text>
        <dbReference type="Rhea" id="RHEA:42736"/>
        <dbReference type="Rhea" id="RHEA-COMP:10213"/>
        <dbReference type="Rhea" id="RHEA-COMP:10214"/>
        <dbReference type="ChEBI" id="CHEBI:15378"/>
        <dbReference type="ChEBI" id="CHEBI:57856"/>
        <dbReference type="ChEBI" id="CHEBI:59789"/>
        <dbReference type="ChEBI" id="CHEBI:74269"/>
        <dbReference type="ChEBI" id="CHEBI:74481"/>
        <dbReference type="EC" id="2.1.1.172"/>
    </reaction>
</comment>
<dbReference type="InterPro" id="IPR007848">
    <property type="entry name" value="Small_mtfrase_dom"/>
</dbReference>
<dbReference type="Gene3D" id="3.40.50.150">
    <property type="entry name" value="Vaccinia Virus protein VP39"/>
    <property type="match status" value="2"/>
</dbReference>
<dbReference type="SUPFAM" id="SSF53335">
    <property type="entry name" value="S-adenosyl-L-methionine-dependent methyltransferases"/>
    <property type="match status" value="1"/>
</dbReference>
<protein>
    <recommendedName>
        <fullName evidence="6">Ribosomal RNA small subunit methyltransferase C</fullName>
        <ecNumber evidence="6">2.1.1.172</ecNumber>
    </recommendedName>
    <alternativeName>
        <fullName evidence="6">16S rRNA m2G1207 methyltransferase</fullName>
    </alternativeName>
    <alternativeName>
        <fullName evidence="6">rRNA (guanine-N(2)-)-methyltransferase RsmC</fullName>
    </alternativeName>
</protein>
<comment type="subunit">
    <text evidence="6">Monomer.</text>
</comment>
<accession>A0ABT7SSI2</accession>
<dbReference type="Pfam" id="PF08468">
    <property type="entry name" value="MTS_N"/>
    <property type="match status" value="1"/>
</dbReference>
<dbReference type="InterPro" id="IPR046977">
    <property type="entry name" value="RsmC/RlmG"/>
</dbReference>
<evidence type="ECO:0000259" key="8">
    <source>
        <dbReference type="Pfam" id="PF08468"/>
    </source>
</evidence>
<evidence type="ECO:0000313" key="9">
    <source>
        <dbReference type="EMBL" id="MDM7859116.1"/>
    </source>
</evidence>
<feature type="domain" description="Methyltransferase small" evidence="7">
    <location>
        <begin position="170"/>
        <end position="335"/>
    </location>
</feature>
<keyword evidence="3 6" id="KW-0489">Methyltransferase</keyword>
<dbReference type="CDD" id="cd02440">
    <property type="entry name" value="AdoMet_MTases"/>
    <property type="match status" value="1"/>
</dbReference>
<keyword evidence="10" id="KW-1185">Reference proteome</keyword>
<keyword evidence="5 6" id="KW-0949">S-adenosyl-L-methionine</keyword>
<evidence type="ECO:0000256" key="5">
    <source>
        <dbReference type="ARBA" id="ARBA00022691"/>
    </source>
</evidence>
<name>A0ABT7SSI2_9ALTE</name>
<evidence type="ECO:0000313" key="10">
    <source>
        <dbReference type="Proteomes" id="UP001234343"/>
    </source>
</evidence>
<dbReference type="InterPro" id="IPR029063">
    <property type="entry name" value="SAM-dependent_MTases_sf"/>
</dbReference>
<dbReference type="EC" id="2.1.1.172" evidence="6"/>
<dbReference type="PANTHER" id="PTHR47816:SF4">
    <property type="entry name" value="RIBOSOMAL RNA SMALL SUBUNIT METHYLTRANSFERASE C"/>
    <property type="match status" value="1"/>
</dbReference>